<dbReference type="EMBL" id="MN740529">
    <property type="protein sequence ID" value="QHU31529.1"/>
    <property type="molecule type" value="Genomic_DNA"/>
</dbReference>
<sequence length="99" mass="11172">MSFLKNLFTSSESSVSPAKLQVKIAALTDNLKGIKVNDEDLFTYLNNYCLLTRLYSIIQESNTTFSKDNVFTGAQGGYETKTYYVLKNVKDINHLPPHT</sequence>
<name>A0A6C0LKS0_9ZZZZ</name>
<reference evidence="1" key="1">
    <citation type="journal article" date="2020" name="Nature">
        <title>Giant virus diversity and host interactions through global metagenomics.</title>
        <authorList>
            <person name="Schulz F."/>
            <person name="Roux S."/>
            <person name="Paez-Espino D."/>
            <person name="Jungbluth S."/>
            <person name="Walsh D.A."/>
            <person name="Denef V.J."/>
            <person name="McMahon K.D."/>
            <person name="Konstantinidis K.T."/>
            <person name="Eloe-Fadrosh E.A."/>
            <person name="Kyrpides N.C."/>
            <person name="Woyke T."/>
        </authorList>
    </citation>
    <scope>NUCLEOTIDE SEQUENCE</scope>
    <source>
        <strain evidence="1">GVMAG-M-3300027963-21</strain>
    </source>
</reference>
<proteinExistence type="predicted"/>
<organism evidence="1">
    <name type="scientific">viral metagenome</name>
    <dbReference type="NCBI Taxonomy" id="1070528"/>
    <lineage>
        <taxon>unclassified sequences</taxon>
        <taxon>metagenomes</taxon>
        <taxon>organismal metagenomes</taxon>
    </lineage>
</organism>
<protein>
    <submittedName>
        <fullName evidence="1">Uncharacterized protein</fullName>
    </submittedName>
</protein>
<evidence type="ECO:0000313" key="1">
    <source>
        <dbReference type="EMBL" id="QHU31529.1"/>
    </source>
</evidence>
<accession>A0A6C0LKS0</accession>
<dbReference type="AlphaFoldDB" id="A0A6C0LKS0"/>